<evidence type="ECO:0000313" key="3">
    <source>
        <dbReference type="Proteomes" id="UP001314263"/>
    </source>
</evidence>
<evidence type="ECO:0000256" key="1">
    <source>
        <dbReference type="SAM" id="MobiDB-lite"/>
    </source>
</evidence>
<proteinExistence type="predicted"/>
<comment type="caution">
    <text evidence="2">The sequence shown here is derived from an EMBL/GenBank/DDBJ whole genome shotgun (WGS) entry which is preliminary data.</text>
</comment>
<sequence length="226" mass="24227">MSAADEGTSTRVHKHLGFIDTSIARLVDGSCDLLEIGLREAEQLVGERYRPYAEKIGRQTSHHARKAAHTTKEGTTTMLQKLDPVVDRAVATARTTTVSDVLTTVDRTADRVASHPQVQQGCCYAKRKYSAVHNTTVASPTYATLYNKAAGGVASLTSQVKRSPLYAEHVAQYAEPIAQRVKSSSYYKAAMDHVIPVHTPTAEASAQDGDVPNALLASPPVASPSA</sequence>
<organism evidence="2 3">
    <name type="scientific">Coccomyxa viridis</name>
    <dbReference type="NCBI Taxonomy" id="1274662"/>
    <lineage>
        <taxon>Eukaryota</taxon>
        <taxon>Viridiplantae</taxon>
        <taxon>Chlorophyta</taxon>
        <taxon>core chlorophytes</taxon>
        <taxon>Trebouxiophyceae</taxon>
        <taxon>Trebouxiophyceae incertae sedis</taxon>
        <taxon>Coccomyxaceae</taxon>
        <taxon>Coccomyxa</taxon>
    </lineage>
</organism>
<feature type="region of interest" description="Disordered" evidence="1">
    <location>
        <begin position="203"/>
        <end position="226"/>
    </location>
</feature>
<keyword evidence="3" id="KW-1185">Reference proteome</keyword>
<name>A0AAV1I125_9CHLO</name>
<protein>
    <submittedName>
        <fullName evidence="2">Uncharacterized protein</fullName>
    </submittedName>
</protein>
<accession>A0AAV1I125</accession>
<dbReference type="Proteomes" id="UP001314263">
    <property type="component" value="Unassembled WGS sequence"/>
</dbReference>
<gene>
    <name evidence="2" type="ORF">CVIRNUC_003172</name>
</gene>
<dbReference type="EMBL" id="CAUYUE010000004">
    <property type="protein sequence ID" value="CAK0764581.1"/>
    <property type="molecule type" value="Genomic_DNA"/>
</dbReference>
<evidence type="ECO:0000313" key="2">
    <source>
        <dbReference type="EMBL" id="CAK0764581.1"/>
    </source>
</evidence>
<reference evidence="2 3" key="1">
    <citation type="submission" date="2023-10" db="EMBL/GenBank/DDBJ databases">
        <authorList>
            <person name="Maclean D."/>
            <person name="Macfadyen A."/>
        </authorList>
    </citation>
    <scope>NUCLEOTIDE SEQUENCE [LARGE SCALE GENOMIC DNA]</scope>
</reference>
<dbReference type="AlphaFoldDB" id="A0AAV1I125"/>